<evidence type="ECO:0000313" key="2">
    <source>
        <dbReference type="Proteomes" id="UP000077202"/>
    </source>
</evidence>
<protein>
    <submittedName>
        <fullName evidence="1">Uncharacterized protein</fullName>
    </submittedName>
</protein>
<sequence>MDTRATFAAPPPHHREQQQGFCRDVGGEYTNEEVTWAYLTSKASLCLTPVEVAMANPIQSQTRRAVDRKSAEYEAVRSGCGIVNWERSAPWAGLIHRHPGAVTLAARSRVRSSSILTSSSSLSPSGTQILRNDLLPPELRFGVTVLELHRYSSKETGPFVIDSDSLSLLTDHCRIDS</sequence>
<evidence type="ECO:0000313" key="1">
    <source>
        <dbReference type="EMBL" id="OAE25614.1"/>
    </source>
</evidence>
<accession>A0A176VXS2</accession>
<dbReference type="AlphaFoldDB" id="A0A176VXS2"/>
<dbReference type="Proteomes" id="UP000077202">
    <property type="component" value="Unassembled WGS sequence"/>
</dbReference>
<proteinExistence type="predicted"/>
<name>A0A176VXS2_MARPO</name>
<keyword evidence="2" id="KW-1185">Reference proteome</keyword>
<gene>
    <name evidence="1" type="ORF">AXG93_812s1190</name>
</gene>
<reference evidence="1" key="1">
    <citation type="submission" date="2016-03" db="EMBL/GenBank/DDBJ databases">
        <title>Mechanisms controlling the formation of the plant cell surface in tip-growing cells are functionally conserved among land plants.</title>
        <authorList>
            <person name="Honkanen S."/>
            <person name="Jones V.A."/>
            <person name="Morieri G."/>
            <person name="Champion C."/>
            <person name="Hetherington A.J."/>
            <person name="Kelly S."/>
            <person name="Saint-Marcoux D."/>
            <person name="Proust H."/>
            <person name="Prescott H."/>
            <person name="Dolan L."/>
        </authorList>
    </citation>
    <scope>NUCLEOTIDE SEQUENCE [LARGE SCALE GENOMIC DNA]</scope>
    <source>
        <tissue evidence="1">Whole gametophyte</tissue>
    </source>
</reference>
<organism evidence="1 2">
    <name type="scientific">Marchantia polymorpha subsp. ruderalis</name>
    <dbReference type="NCBI Taxonomy" id="1480154"/>
    <lineage>
        <taxon>Eukaryota</taxon>
        <taxon>Viridiplantae</taxon>
        <taxon>Streptophyta</taxon>
        <taxon>Embryophyta</taxon>
        <taxon>Marchantiophyta</taxon>
        <taxon>Marchantiopsida</taxon>
        <taxon>Marchantiidae</taxon>
        <taxon>Marchantiales</taxon>
        <taxon>Marchantiaceae</taxon>
        <taxon>Marchantia</taxon>
    </lineage>
</organism>
<dbReference type="EMBL" id="LVLJ01002305">
    <property type="protein sequence ID" value="OAE25614.1"/>
    <property type="molecule type" value="Genomic_DNA"/>
</dbReference>
<comment type="caution">
    <text evidence="1">The sequence shown here is derived from an EMBL/GenBank/DDBJ whole genome shotgun (WGS) entry which is preliminary data.</text>
</comment>